<dbReference type="InterPro" id="IPR051553">
    <property type="entry name" value="Ran_GTPase-activating"/>
</dbReference>
<feature type="repeat" description="RCC1" evidence="3">
    <location>
        <begin position="324"/>
        <end position="378"/>
    </location>
</feature>
<name>A0A177BCK7_9BILA</name>
<dbReference type="EMBL" id="LWCA01000052">
    <property type="protein sequence ID" value="OAF71423.1"/>
    <property type="molecule type" value="Genomic_DNA"/>
</dbReference>
<feature type="repeat" description="RCC1" evidence="3">
    <location>
        <begin position="379"/>
        <end position="432"/>
    </location>
</feature>
<evidence type="ECO:0000256" key="1">
    <source>
        <dbReference type="ARBA" id="ARBA00022658"/>
    </source>
</evidence>
<feature type="repeat" description="RCC1" evidence="3">
    <location>
        <begin position="272"/>
        <end position="323"/>
    </location>
</feature>
<dbReference type="GO" id="GO:0005085">
    <property type="term" value="F:guanyl-nucleotide exchange factor activity"/>
    <property type="evidence" value="ECO:0007669"/>
    <property type="project" value="TreeGrafter"/>
</dbReference>
<dbReference type="PANTHER" id="PTHR45982:SF1">
    <property type="entry name" value="REGULATOR OF CHROMOSOME CONDENSATION"/>
    <property type="match status" value="1"/>
</dbReference>
<proteinExistence type="predicted"/>
<keyword evidence="2" id="KW-0677">Repeat</keyword>
<gene>
    <name evidence="5" type="ORF">A3Q56_00796</name>
</gene>
<keyword evidence="1" id="KW-0344">Guanine-nucleotide releasing factor</keyword>
<dbReference type="Pfam" id="PF25390">
    <property type="entry name" value="WD40_RLD"/>
    <property type="match status" value="1"/>
</dbReference>
<dbReference type="GO" id="GO:0005737">
    <property type="term" value="C:cytoplasm"/>
    <property type="evidence" value="ECO:0007669"/>
    <property type="project" value="TreeGrafter"/>
</dbReference>
<feature type="repeat" description="RCC1" evidence="3">
    <location>
        <begin position="40"/>
        <end position="90"/>
    </location>
</feature>
<evidence type="ECO:0000256" key="2">
    <source>
        <dbReference type="ARBA" id="ARBA00022737"/>
    </source>
</evidence>
<dbReference type="InterPro" id="IPR009091">
    <property type="entry name" value="RCC1/BLIP-II"/>
</dbReference>
<evidence type="ECO:0000256" key="3">
    <source>
        <dbReference type="PROSITE-ProRule" id="PRU00235"/>
    </source>
</evidence>
<dbReference type="SUPFAM" id="SSF50985">
    <property type="entry name" value="RCC1/BLIP-II"/>
    <property type="match status" value="1"/>
</dbReference>
<feature type="repeat" description="RCC1" evidence="3">
    <location>
        <begin position="154"/>
        <end position="205"/>
    </location>
</feature>
<dbReference type="InterPro" id="IPR000408">
    <property type="entry name" value="Reg_chr_condens"/>
</dbReference>
<sequence length="435" mass="47763">MKRKYSNSNNINGSKRRRSSLAYMRDIKIDTNVIMQHEPGILCTVGQGDIGQLGLGPDVLELKKPRIVDFGENVSQVVCGGMHTVVLTVTNKLYTFGCSDEGALGRNILAENETSTDADRTMECVPGIVKIPNSNKIIQISAGDSHTAVLDCDGNVFMWGCFRDSSGVIGLIKESEIETKPIIMKFKKTIKISSGSNHIALLTDNGEIYTAGAAEQGQLGRVAEYFVNRGGRKGIKNTLLNLQKIKVVGSKKIYFTDVWCGAFGTYAYSSNERLFAWGLNNFNQLGTDFNNNQFIPVEINLPFEGKPNNIAVGQHHTLISSQSGIVYSLGRYDYGRLGVGEKDMKREEFVHKPTKIDSSLLYTYIACGEIVSFAIDKSGKTYAWGMGTNGQLSQNDEEDIYSPTLMKGKNIVNRKCYAVSSGGQHTALIVSKDNI</sequence>
<feature type="domain" description="RCC1-like" evidence="4">
    <location>
        <begin position="43"/>
        <end position="427"/>
    </location>
</feature>
<evidence type="ECO:0000313" key="5">
    <source>
        <dbReference type="EMBL" id="OAF71423.1"/>
    </source>
</evidence>
<dbReference type="PRINTS" id="PR00633">
    <property type="entry name" value="RCCNDNSATION"/>
</dbReference>
<protein>
    <submittedName>
        <fullName evidence="5">Regulator of chromosome condensation</fullName>
    </submittedName>
</protein>
<comment type="caution">
    <text evidence="5">The sequence shown here is derived from an EMBL/GenBank/DDBJ whole genome shotgun (WGS) entry which is preliminary data.</text>
</comment>
<organism evidence="5 6">
    <name type="scientific">Intoshia linei</name>
    <dbReference type="NCBI Taxonomy" id="1819745"/>
    <lineage>
        <taxon>Eukaryota</taxon>
        <taxon>Metazoa</taxon>
        <taxon>Spiralia</taxon>
        <taxon>Lophotrochozoa</taxon>
        <taxon>Mesozoa</taxon>
        <taxon>Orthonectida</taxon>
        <taxon>Rhopaluridae</taxon>
        <taxon>Intoshia</taxon>
    </lineage>
</organism>
<feature type="repeat" description="RCC1" evidence="3">
    <location>
        <begin position="91"/>
        <end position="153"/>
    </location>
</feature>
<dbReference type="OrthoDB" id="61110at2759"/>
<dbReference type="Gene3D" id="2.130.10.30">
    <property type="entry name" value="Regulator of chromosome condensation 1/beta-lactamase-inhibitor protein II"/>
    <property type="match status" value="1"/>
</dbReference>
<accession>A0A177BCK7</accession>
<dbReference type="Proteomes" id="UP000078046">
    <property type="component" value="Unassembled WGS sequence"/>
</dbReference>
<evidence type="ECO:0000259" key="4">
    <source>
        <dbReference type="Pfam" id="PF25390"/>
    </source>
</evidence>
<dbReference type="InterPro" id="IPR058923">
    <property type="entry name" value="RCC1-like_dom"/>
</dbReference>
<dbReference type="PANTHER" id="PTHR45982">
    <property type="entry name" value="REGULATOR OF CHROMOSOME CONDENSATION"/>
    <property type="match status" value="1"/>
</dbReference>
<evidence type="ECO:0000313" key="6">
    <source>
        <dbReference type="Proteomes" id="UP000078046"/>
    </source>
</evidence>
<dbReference type="AlphaFoldDB" id="A0A177BCK7"/>
<reference evidence="5 6" key="1">
    <citation type="submission" date="2016-04" db="EMBL/GenBank/DDBJ databases">
        <title>The genome of Intoshia linei affirms orthonectids as highly simplified spiralians.</title>
        <authorList>
            <person name="Mikhailov K.V."/>
            <person name="Slusarev G.S."/>
            <person name="Nikitin M.A."/>
            <person name="Logacheva M.D."/>
            <person name="Penin A."/>
            <person name="Aleoshin V."/>
            <person name="Panchin Y.V."/>
        </authorList>
    </citation>
    <scope>NUCLEOTIDE SEQUENCE [LARGE SCALE GENOMIC DNA]</scope>
    <source>
        <strain evidence="5">Intl2013</strain>
        <tissue evidence="5">Whole animal</tissue>
    </source>
</reference>
<dbReference type="PROSITE" id="PS00626">
    <property type="entry name" value="RCC1_2"/>
    <property type="match status" value="2"/>
</dbReference>
<keyword evidence="6" id="KW-1185">Reference proteome</keyword>
<dbReference type="PROSITE" id="PS50012">
    <property type="entry name" value="RCC1_3"/>
    <property type="match status" value="6"/>
</dbReference>